<keyword evidence="3" id="KW-0378">Hydrolase</keyword>
<reference evidence="5 6" key="1">
    <citation type="submission" date="2019-11" db="EMBL/GenBank/DDBJ databases">
        <authorList>
            <person name="Zhang J."/>
            <person name="Sun C."/>
        </authorList>
    </citation>
    <scope>NUCLEOTIDE SEQUENCE [LARGE SCALE GENOMIC DNA]</scope>
    <source>
        <strain evidence="6">sp2</strain>
    </source>
</reference>
<feature type="binding site" evidence="4">
    <location>
        <position position="120"/>
    </location>
    <ligand>
        <name>a divalent metal cation</name>
        <dbReference type="ChEBI" id="CHEBI:60240"/>
        <label>1</label>
    </ligand>
</feature>
<evidence type="ECO:0000313" key="6">
    <source>
        <dbReference type="Proteomes" id="UP000427716"/>
    </source>
</evidence>
<feature type="binding site" evidence="4">
    <location>
        <position position="28"/>
    </location>
    <ligand>
        <name>a divalent metal cation</name>
        <dbReference type="ChEBI" id="CHEBI:60240"/>
        <label>1</label>
    </ligand>
</feature>
<organism evidence="5 6">
    <name type="scientific">Guyparkeria halophila</name>
    <dbReference type="NCBI Taxonomy" id="47960"/>
    <lineage>
        <taxon>Bacteria</taxon>
        <taxon>Pseudomonadati</taxon>
        <taxon>Pseudomonadota</taxon>
        <taxon>Gammaproteobacteria</taxon>
        <taxon>Chromatiales</taxon>
        <taxon>Thioalkalibacteraceae</taxon>
        <taxon>Guyparkeria</taxon>
    </lineage>
</organism>
<evidence type="ECO:0000313" key="5">
    <source>
        <dbReference type="EMBL" id="QGT78358.1"/>
    </source>
</evidence>
<protein>
    <submittedName>
        <fullName evidence="5">TatD family deoxyribonuclease</fullName>
    </submittedName>
</protein>
<dbReference type="PANTHER" id="PTHR46124">
    <property type="entry name" value="D-AMINOACYL-TRNA DEACYLASE"/>
    <property type="match status" value="1"/>
</dbReference>
<dbReference type="FunFam" id="3.20.20.140:FF:000005">
    <property type="entry name" value="TatD family hydrolase"/>
    <property type="match status" value="1"/>
</dbReference>
<keyword evidence="6" id="KW-1185">Reference proteome</keyword>
<evidence type="ECO:0000256" key="1">
    <source>
        <dbReference type="ARBA" id="ARBA00009275"/>
    </source>
</evidence>
<dbReference type="GO" id="GO:0016788">
    <property type="term" value="F:hydrolase activity, acting on ester bonds"/>
    <property type="evidence" value="ECO:0007669"/>
    <property type="project" value="InterPro"/>
</dbReference>
<dbReference type="GO" id="GO:0046872">
    <property type="term" value="F:metal ion binding"/>
    <property type="evidence" value="ECO:0007669"/>
    <property type="project" value="UniProtKB-KW"/>
</dbReference>
<dbReference type="Proteomes" id="UP000427716">
    <property type="component" value="Chromosome"/>
</dbReference>
<evidence type="ECO:0000256" key="2">
    <source>
        <dbReference type="ARBA" id="ARBA00022723"/>
    </source>
</evidence>
<dbReference type="CDD" id="cd01310">
    <property type="entry name" value="TatD_DNAse"/>
    <property type="match status" value="1"/>
</dbReference>
<dbReference type="InterPro" id="IPR001130">
    <property type="entry name" value="TatD-like"/>
</dbReference>
<dbReference type="InterPro" id="IPR032466">
    <property type="entry name" value="Metal_Hydrolase"/>
</dbReference>
<sequence>MLEPDGGGRSNLAPVESRRSVVELIDTHCHLEAAAFAADLPEVLGQARAHGVTGVVAVGVSPADFPAQCRAMATARAAGLSAWGAFGTHPWWSDRVGVDAAVAGLERQWEAADAPIAVGEIGLDFERAGLDAEVQNALFTAQLDWAADHDLPVILHERKSADRLLYWLRRRRHAGGVVHGFAGSRQQAEQFVDQGFFIGVGGAITHPGAHRMHRMVKELPLESLVLETDAPNQPGHAHRGQRNLPAYLPENLAALATLRGCNESELRERIDRNVRQLFKGRLRYNAAS</sequence>
<feature type="binding site" evidence="4">
    <location>
        <position position="229"/>
    </location>
    <ligand>
        <name>a divalent metal cation</name>
        <dbReference type="ChEBI" id="CHEBI:60240"/>
        <label>1</label>
    </ligand>
</feature>
<evidence type="ECO:0000256" key="3">
    <source>
        <dbReference type="ARBA" id="ARBA00022801"/>
    </source>
</evidence>
<comment type="similarity">
    <text evidence="1">Belongs to the metallo-dependent hydrolases superfamily. TatD-type hydrolase family.</text>
</comment>
<feature type="binding site" evidence="4">
    <location>
        <position position="30"/>
    </location>
    <ligand>
        <name>a divalent metal cation</name>
        <dbReference type="ChEBI" id="CHEBI:60240"/>
        <label>1</label>
    </ligand>
</feature>
<proteinExistence type="inferred from homology"/>
<dbReference type="Pfam" id="PF01026">
    <property type="entry name" value="TatD_DNase"/>
    <property type="match status" value="1"/>
</dbReference>
<dbReference type="KEGG" id="ghl:GM160_05290"/>
<dbReference type="GO" id="GO:0005829">
    <property type="term" value="C:cytosol"/>
    <property type="evidence" value="ECO:0007669"/>
    <property type="project" value="TreeGrafter"/>
</dbReference>
<dbReference type="AlphaFoldDB" id="A0A6I6D0D1"/>
<keyword evidence="2 4" id="KW-0479">Metal-binding</keyword>
<accession>A0A6I6D0D1</accession>
<dbReference type="EMBL" id="CP046415">
    <property type="protein sequence ID" value="QGT78358.1"/>
    <property type="molecule type" value="Genomic_DNA"/>
</dbReference>
<feature type="binding site" evidence="4">
    <location>
        <position position="179"/>
    </location>
    <ligand>
        <name>a divalent metal cation</name>
        <dbReference type="ChEBI" id="CHEBI:60240"/>
        <label>2</label>
    </ligand>
</feature>
<name>A0A6I6D0D1_9GAMM</name>
<dbReference type="Gene3D" id="3.20.20.140">
    <property type="entry name" value="Metal-dependent hydrolases"/>
    <property type="match status" value="1"/>
</dbReference>
<gene>
    <name evidence="5" type="ORF">GM160_05290</name>
</gene>
<evidence type="ECO:0000256" key="4">
    <source>
        <dbReference type="PIRSR" id="PIRSR005902-1"/>
    </source>
</evidence>
<feature type="binding site" evidence="4">
    <location>
        <position position="156"/>
    </location>
    <ligand>
        <name>a divalent metal cation</name>
        <dbReference type="ChEBI" id="CHEBI:60240"/>
        <label>2</label>
    </ligand>
</feature>
<dbReference type="SUPFAM" id="SSF51556">
    <property type="entry name" value="Metallo-dependent hydrolases"/>
    <property type="match status" value="1"/>
</dbReference>
<dbReference type="PANTHER" id="PTHR46124:SF3">
    <property type="entry name" value="HYDROLASE"/>
    <property type="match status" value="1"/>
</dbReference>
<dbReference type="PIRSF" id="PIRSF005902">
    <property type="entry name" value="DNase_TatD"/>
    <property type="match status" value="1"/>
</dbReference>